<dbReference type="CDD" id="cd00367">
    <property type="entry name" value="PTS-HPr_like"/>
    <property type="match status" value="1"/>
</dbReference>
<dbReference type="GO" id="GO:0016740">
    <property type="term" value="F:transferase activity"/>
    <property type="evidence" value="ECO:0007669"/>
    <property type="project" value="UniProtKB-KW"/>
</dbReference>
<reference evidence="6" key="1">
    <citation type="submission" date="2007-11" db="EMBL/GenBank/DDBJ databases">
        <title>Complete genome sequence of Clostridium phytofermentans ISDg.</title>
        <authorList>
            <person name="Leschine S.B."/>
            <person name="Warnick T.A."/>
            <person name="Blanchard J.L."/>
            <person name="Schnell D.J."/>
            <person name="Petit E.L."/>
            <person name="LaTouf W.G."/>
            <person name="Copeland A."/>
            <person name="Lucas S."/>
            <person name="Lapidus A."/>
            <person name="Barry K."/>
            <person name="Glavina del Rio T."/>
            <person name="Dalin E."/>
            <person name="Tice H."/>
            <person name="Pitluck S."/>
            <person name="Kiss H."/>
            <person name="Brettin T."/>
            <person name="Bruce D."/>
            <person name="Detter J.C."/>
            <person name="Han C."/>
            <person name="Kuske C."/>
            <person name="Schmutz J."/>
            <person name="Larimer F."/>
            <person name="Land M."/>
            <person name="Hauser L."/>
            <person name="Kyrpides N."/>
            <person name="Kim E.A."/>
            <person name="Richardson P."/>
        </authorList>
    </citation>
    <scope>NUCLEOTIDE SEQUENCE [LARGE SCALE GENOMIC DNA]</scope>
    <source>
        <strain evidence="6">ATCC 700394 / DSM 18823 / ISDg</strain>
    </source>
</reference>
<keyword evidence="2" id="KW-0963">Cytoplasm</keyword>
<dbReference type="KEGG" id="cpy:Cphy_1769"/>
<dbReference type="Proteomes" id="UP000000370">
    <property type="component" value="Chromosome"/>
</dbReference>
<name>A9KSA9_LACP7</name>
<organism evidence="5 6">
    <name type="scientific">Lachnoclostridium phytofermentans (strain ATCC 700394 / DSM 18823 / ISDg)</name>
    <name type="common">Clostridium phytofermentans</name>
    <dbReference type="NCBI Taxonomy" id="357809"/>
    <lineage>
        <taxon>Bacteria</taxon>
        <taxon>Bacillati</taxon>
        <taxon>Bacillota</taxon>
        <taxon>Clostridia</taxon>
        <taxon>Lachnospirales</taxon>
        <taxon>Lachnospiraceae</taxon>
    </lineage>
</organism>
<dbReference type="GO" id="GO:0009401">
    <property type="term" value="P:phosphoenolpyruvate-dependent sugar phosphotransferase system"/>
    <property type="evidence" value="ECO:0007669"/>
    <property type="project" value="UniProtKB-KW"/>
</dbReference>
<dbReference type="EMBL" id="CP000885">
    <property type="protein sequence ID" value="ABX42141.1"/>
    <property type="molecule type" value="Genomic_DNA"/>
</dbReference>
<evidence type="ECO:0000256" key="1">
    <source>
        <dbReference type="ARBA" id="ARBA00004496"/>
    </source>
</evidence>
<comment type="subcellular location">
    <subcellularLocation>
        <location evidence="1">Cytoplasm</location>
    </subcellularLocation>
</comment>
<dbReference type="Pfam" id="PF00381">
    <property type="entry name" value="PTS-HPr"/>
    <property type="match status" value="1"/>
</dbReference>
<dbReference type="RefSeq" id="WP_012199795.1">
    <property type="nucleotide sequence ID" value="NC_010001.1"/>
</dbReference>
<dbReference type="GO" id="GO:0005737">
    <property type="term" value="C:cytoplasm"/>
    <property type="evidence" value="ECO:0007669"/>
    <property type="project" value="UniProtKB-SubCell"/>
</dbReference>
<dbReference type="PANTHER" id="PTHR33705:SF2">
    <property type="entry name" value="PHOSPHOCARRIER PROTEIN NPR"/>
    <property type="match status" value="1"/>
</dbReference>
<accession>A9KSA9</accession>
<evidence type="ECO:0000259" key="4">
    <source>
        <dbReference type="PROSITE" id="PS51350"/>
    </source>
</evidence>
<dbReference type="NCBIfam" id="TIGR01003">
    <property type="entry name" value="PTS_HPr_family"/>
    <property type="match status" value="1"/>
</dbReference>
<dbReference type="eggNOG" id="COG1925">
    <property type="taxonomic scope" value="Bacteria"/>
</dbReference>
<proteinExistence type="predicted"/>
<evidence type="ECO:0000313" key="6">
    <source>
        <dbReference type="Proteomes" id="UP000000370"/>
    </source>
</evidence>
<dbReference type="STRING" id="357809.Cphy_1769"/>
<dbReference type="OrthoDB" id="9809047at2"/>
<keyword evidence="3" id="KW-0598">Phosphotransferase system</keyword>
<dbReference type="InterPro" id="IPR035895">
    <property type="entry name" value="HPr-like_sf"/>
</dbReference>
<protein>
    <submittedName>
        <fullName evidence="5">Phosphotransferase system, phosphocarrier protein HPr</fullName>
    </submittedName>
</protein>
<dbReference type="AlphaFoldDB" id="A9KSA9"/>
<dbReference type="PRINTS" id="PR00107">
    <property type="entry name" value="PHOSPHOCPHPR"/>
</dbReference>
<evidence type="ECO:0000313" key="5">
    <source>
        <dbReference type="EMBL" id="ABX42141.1"/>
    </source>
</evidence>
<feature type="domain" description="HPr" evidence="4">
    <location>
        <begin position="1"/>
        <end position="85"/>
    </location>
</feature>
<keyword evidence="6" id="KW-1185">Reference proteome</keyword>
<dbReference type="SUPFAM" id="SSF55594">
    <property type="entry name" value="HPr-like"/>
    <property type="match status" value="1"/>
</dbReference>
<dbReference type="InterPro" id="IPR050399">
    <property type="entry name" value="HPr"/>
</dbReference>
<evidence type="ECO:0000256" key="3">
    <source>
        <dbReference type="ARBA" id="ARBA00022683"/>
    </source>
</evidence>
<dbReference type="HOGENOM" id="CLU_136230_2_0_9"/>
<sequence length="85" mass="9241">MKEFSYVINDPLGIHARPAGLLVKKASTFNSDITIVKGEKTADSKKIFGIMGLGIKQGDEITIKITGEDEEEASAAIEEFVKENL</sequence>
<dbReference type="PROSITE" id="PS51350">
    <property type="entry name" value="PTS_HPR_DOM"/>
    <property type="match status" value="1"/>
</dbReference>
<evidence type="ECO:0000256" key="2">
    <source>
        <dbReference type="ARBA" id="ARBA00022490"/>
    </source>
</evidence>
<dbReference type="PANTHER" id="PTHR33705">
    <property type="entry name" value="PHOSPHOCARRIER PROTEIN HPR"/>
    <property type="match status" value="1"/>
</dbReference>
<dbReference type="Gene3D" id="3.30.1340.10">
    <property type="entry name" value="HPr-like"/>
    <property type="match status" value="1"/>
</dbReference>
<gene>
    <name evidence="5" type="ordered locus">Cphy_1769</name>
</gene>
<keyword evidence="5" id="KW-0808">Transferase</keyword>
<dbReference type="InterPro" id="IPR000032">
    <property type="entry name" value="HPr-like"/>
</dbReference>